<dbReference type="HOGENOM" id="CLU_055068_4_1_10"/>
<dbReference type="EMBL" id="AMEQ01000025">
    <property type="protein sequence ID" value="EKY01534.1"/>
    <property type="molecule type" value="Genomic_DNA"/>
</dbReference>
<comment type="subcellular location">
    <subcellularLocation>
        <location evidence="1">Membrane</location>
        <topology evidence="1">Multi-pass membrane protein</topology>
    </subcellularLocation>
</comment>
<accession>L1NDE1</accession>
<feature type="transmembrane region" description="Helical" evidence="5">
    <location>
        <begin position="20"/>
        <end position="39"/>
    </location>
</feature>
<proteinExistence type="predicted"/>
<evidence type="ECO:0000256" key="5">
    <source>
        <dbReference type="SAM" id="Phobius"/>
    </source>
</evidence>
<dbReference type="Gene3D" id="1.20.1540.10">
    <property type="entry name" value="Rhomboid-like"/>
    <property type="match status" value="1"/>
</dbReference>
<evidence type="ECO:0000313" key="7">
    <source>
        <dbReference type="EMBL" id="EKY01534.1"/>
    </source>
</evidence>
<keyword evidence="3 5" id="KW-1133">Transmembrane helix</keyword>
<feature type="transmembrane region" description="Helical" evidence="5">
    <location>
        <begin position="169"/>
        <end position="191"/>
    </location>
</feature>
<dbReference type="RefSeq" id="WP_005469322.1">
    <property type="nucleotide sequence ID" value="NZ_KB291046.1"/>
</dbReference>
<sequence length="234" mass="26409">MMQQPSSAWSRWAPPAVRNLIVINFIIWIASMVLLRRGIDVNDLLGLHYFSAPKFSFVQFFTYMFLHSTSSIEHVFSNMFALWIFGSTIEQVWGTKRFLLFYIVSGLSAALMQELSWMYELGDLSGYELIRTEAGLYSTKDFLNLLVTVGASGSVFGILLAFGMLFPNAYVFVGFFIPMKAKYFVFLYGALELYLGVHNTGGGVAHFAHLGGMIGGLILILLWRKKGEISQQNY</sequence>
<organism evidence="7 8">
    <name type="scientific">Porphyromonas catoniae F0037</name>
    <dbReference type="NCBI Taxonomy" id="1127696"/>
    <lineage>
        <taxon>Bacteria</taxon>
        <taxon>Pseudomonadati</taxon>
        <taxon>Bacteroidota</taxon>
        <taxon>Bacteroidia</taxon>
        <taxon>Bacteroidales</taxon>
        <taxon>Porphyromonadaceae</taxon>
        <taxon>Porphyromonas</taxon>
    </lineage>
</organism>
<reference evidence="7 8" key="1">
    <citation type="submission" date="2012-05" db="EMBL/GenBank/DDBJ databases">
        <authorList>
            <person name="Weinstock G."/>
            <person name="Sodergren E."/>
            <person name="Lobos E.A."/>
            <person name="Fulton L."/>
            <person name="Fulton R."/>
            <person name="Courtney L."/>
            <person name="Fronick C."/>
            <person name="O'Laughlin M."/>
            <person name="Godfrey J."/>
            <person name="Wilson R.M."/>
            <person name="Miner T."/>
            <person name="Farmer C."/>
            <person name="Delehaunty K."/>
            <person name="Cordes M."/>
            <person name="Minx P."/>
            <person name="Tomlinson C."/>
            <person name="Chen J."/>
            <person name="Wollam A."/>
            <person name="Pepin K.H."/>
            <person name="Bhonagiri V."/>
            <person name="Zhang X."/>
            <person name="Suruliraj S."/>
            <person name="Warren W."/>
            <person name="Mitreva M."/>
            <person name="Mardis E.R."/>
            <person name="Wilson R.K."/>
        </authorList>
    </citation>
    <scope>NUCLEOTIDE SEQUENCE [LARGE SCALE GENOMIC DNA]</scope>
    <source>
        <strain evidence="7 8">F0037</strain>
    </source>
</reference>
<dbReference type="Proteomes" id="UP000010408">
    <property type="component" value="Unassembled WGS sequence"/>
</dbReference>
<dbReference type="STRING" id="1127696.HMPREF9134_00911"/>
<protein>
    <submittedName>
        <fullName evidence="7">Peptidase, S54 family</fullName>
    </submittedName>
</protein>
<dbReference type="GO" id="GO:0004252">
    <property type="term" value="F:serine-type endopeptidase activity"/>
    <property type="evidence" value="ECO:0007669"/>
    <property type="project" value="InterPro"/>
</dbReference>
<dbReference type="PANTHER" id="PTHR43731:SF26">
    <property type="entry name" value="RHOMBOID-LIKE PROTEIN 10, CHLOROPLASTIC"/>
    <property type="match status" value="1"/>
</dbReference>
<feature type="transmembrane region" description="Helical" evidence="5">
    <location>
        <begin position="59"/>
        <end position="86"/>
    </location>
</feature>
<gene>
    <name evidence="7" type="ORF">HMPREF9134_00911</name>
</gene>
<feature type="transmembrane region" description="Helical" evidence="5">
    <location>
        <begin position="98"/>
        <end position="119"/>
    </location>
</feature>
<dbReference type="SUPFAM" id="SSF144091">
    <property type="entry name" value="Rhomboid-like"/>
    <property type="match status" value="1"/>
</dbReference>
<name>L1NDE1_9PORP</name>
<feature type="transmembrane region" description="Helical" evidence="5">
    <location>
        <begin position="203"/>
        <end position="223"/>
    </location>
</feature>
<keyword evidence="2 5" id="KW-0812">Transmembrane</keyword>
<keyword evidence="4 5" id="KW-0472">Membrane</keyword>
<feature type="transmembrane region" description="Helical" evidence="5">
    <location>
        <begin position="142"/>
        <end position="162"/>
    </location>
</feature>
<dbReference type="PATRIC" id="fig|1127696.3.peg.828"/>
<evidence type="ECO:0000313" key="8">
    <source>
        <dbReference type="Proteomes" id="UP000010408"/>
    </source>
</evidence>
<dbReference type="InterPro" id="IPR050925">
    <property type="entry name" value="Rhomboid_protease_S54"/>
</dbReference>
<evidence type="ECO:0000256" key="2">
    <source>
        <dbReference type="ARBA" id="ARBA00022692"/>
    </source>
</evidence>
<dbReference type="InterPro" id="IPR022764">
    <property type="entry name" value="Peptidase_S54_rhomboid_dom"/>
</dbReference>
<dbReference type="Pfam" id="PF01694">
    <property type="entry name" value="Rhomboid"/>
    <property type="match status" value="1"/>
</dbReference>
<dbReference type="InterPro" id="IPR035952">
    <property type="entry name" value="Rhomboid-like_sf"/>
</dbReference>
<dbReference type="GO" id="GO:0016020">
    <property type="term" value="C:membrane"/>
    <property type="evidence" value="ECO:0007669"/>
    <property type="project" value="UniProtKB-SubCell"/>
</dbReference>
<dbReference type="AlphaFoldDB" id="L1NDE1"/>
<evidence type="ECO:0000256" key="1">
    <source>
        <dbReference type="ARBA" id="ARBA00004141"/>
    </source>
</evidence>
<evidence type="ECO:0000256" key="4">
    <source>
        <dbReference type="ARBA" id="ARBA00023136"/>
    </source>
</evidence>
<dbReference type="PANTHER" id="PTHR43731">
    <property type="entry name" value="RHOMBOID PROTEASE"/>
    <property type="match status" value="1"/>
</dbReference>
<evidence type="ECO:0000256" key="3">
    <source>
        <dbReference type="ARBA" id="ARBA00022989"/>
    </source>
</evidence>
<comment type="caution">
    <text evidence="7">The sequence shown here is derived from an EMBL/GenBank/DDBJ whole genome shotgun (WGS) entry which is preliminary data.</text>
</comment>
<feature type="domain" description="Peptidase S54 rhomboid" evidence="6">
    <location>
        <begin position="56"/>
        <end position="223"/>
    </location>
</feature>
<evidence type="ECO:0000259" key="6">
    <source>
        <dbReference type="Pfam" id="PF01694"/>
    </source>
</evidence>
<dbReference type="eggNOG" id="COG0705">
    <property type="taxonomic scope" value="Bacteria"/>
</dbReference>